<dbReference type="EMBL" id="FPIZ01000013">
    <property type="protein sequence ID" value="SFW74214.1"/>
    <property type="molecule type" value="Genomic_DNA"/>
</dbReference>
<dbReference type="PANTHER" id="PTHR43037">
    <property type="entry name" value="UNNAMED PRODUCT-RELATED"/>
    <property type="match status" value="1"/>
</dbReference>
<dbReference type="Proteomes" id="UP000183788">
    <property type="component" value="Unassembled WGS sequence"/>
</dbReference>
<dbReference type="RefSeq" id="WP_072363113.1">
    <property type="nucleotide sequence ID" value="NZ_CP139972.1"/>
</dbReference>
<reference evidence="3 5" key="1">
    <citation type="submission" date="2016-11" db="EMBL/GenBank/DDBJ databases">
        <authorList>
            <person name="Jaros S."/>
            <person name="Januszkiewicz K."/>
            <person name="Wedrychowicz H."/>
        </authorList>
    </citation>
    <scope>NUCLEOTIDE SEQUENCE [LARGE SCALE GENOMIC DNA]</scope>
    <source>
        <strain evidence="3 5">DSM 784</strain>
    </source>
</reference>
<dbReference type="OrthoDB" id="9764953at2"/>
<reference evidence="4 6" key="2">
    <citation type="submission" date="2023-11" db="EMBL/GenBank/DDBJ databases">
        <title>MicrobeMod: A computational toolkit for identifying prokaryotic methylation and restriction-modification with nanopore sequencing.</title>
        <authorList>
            <person name="Crits-Christoph A."/>
            <person name="Kang S.C."/>
            <person name="Lee H."/>
            <person name="Ostrov N."/>
        </authorList>
    </citation>
    <scope>NUCLEOTIDE SEQUENCE [LARGE SCALE GENOMIC DNA]</scope>
    <source>
        <strain evidence="4 6">ATCC 23090</strain>
    </source>
</reference>
<dbReference type="Gene3D" id="3.40.50.1820">
    <property type="entry name" value="alpha/beta hydrolase"/>
    <property type="match status" value="1"/>
</dbReference>
<dbReference type="AlphaFoldDB" id="A0A1K1RQ83"/>
<feature type="chain" id="PRO_5012136982" evidence="2">
    <location>
        <begin position="19"/>
        <end position="802"/>
    </location>
</feature>
<keyword evidence="3" id="KW-0378">Hydrolase</keyword>
<evidence type="ECO:0000313" key="3">
    <source>
        <dbReference type="EMBL" id="SFW74214.1"/>
    </source>
</evidence>
<keyword evidence="1 2" id="KW-0732">Signal</keyword>
<organism evidence="3 5">
    <name type="scientific">Chitinophaga sancti</name>
    <dbReference type="NCBI Taxonomy" id="1004"/>
    <lineage>
        <taxon>Bacteria</taxon>
        <taxon>Pseudomonadati</taxon>
        <taxon>Bacteroidota</taxon>
        <taxon>Chitinophagia</taxon>
        <taxon>Chitinophagales</taxon>
        <taxon>Chitinophagaceae</taxon>
        <taxon>Chitinophaga</taxon>
    </lineage>
</organism>
<dbReference type="InterPro" id="IPR000801">
    <property type="entry name" value="Esterase-like"/>
</dbReference>
<protein>
    <submittedName>
        <fullName evidence="3">Alpha/beta hydrolase family protein</fullName>
    </submittedName>
    <submittedName>
        <fullName evidence="4">Alpha/beta hydrolase-fold protein</fullName>
    </submittedName>
</protein>
<gene>
    <name evidence="3" type="ORF">SAMN05661012_04120</name>
    <name evidence="4" type="ORF">SR876_10415</name>
</gene>
<evidence type="ECO:0000313" key="6">
    <source>
        <dbReference type="Proteomes" id="UP001326715"/>
    </source>
</evidence>
<accession>A0A1K1RQ83</accession>
<dbReference type="STRING" id="1004.SAMN05661012_04120"/>
<dbReference type="EMBL" id="CP140154">
    <property type="protein sequence ID" value="WQG91919.1"/>
    <property type="molecule type" value="Genomic_DNA"/>
</dbReference>
<sequence>MRRLFLALALLAGNALFAQDGYVFKEGLMSGPCHQYGRTALFTDQLAYAFSNGSLQAPTNGSNSFDGEHWQTVTAGEDGAFSGKALTNGYIYVTYNSPKAQTAILNIAGHSMVYVNGVPHAGDMYRYGWMFTPVQLKQGVNEFYIRTMKGWGRQGLRAKLTFPAQPVYLSVADSTMPFIVKGKDNSGLWAAVVVINTSDKALKGLQIKATVQGKTLTTTLPDIAPLATRKVGFMMDASAAASDHNSVALALSSQNKVIDHKEMALKTVNASEHYSSTFVSGIDGSVQYYAISPQLNPGGKAPALFLSVHGAEVQAINQANAYKYKDWGVLAAPTNRRPRGFNWEDWGRLDAMEVLNIATQEFKPDPERIYLTGHSMGGHGTWILGATFPGKWAAIAPCSGYPTLMGYGSADGLIPDSPKNNTEEILLRASNPSNTFKLANNYKAGGVYILHGDSDRVVSVDYARQMKKILANFHPDFSYYEYPGGEHWYGDTCVDWGPLFSYFKWHTIPADSSVKEIDFTTASTAISSKYHWVQVLQQQHALAYSRVKLRRTGNNVSGTTENVQVLALDLKDFGAGDIVLDGQTIKYNGGEKVLYLQHGAQWSIGKAPADTDKGIVRNGTLKEAFNHRMVFVYGTIGTAEENAWSLNKARYDAETWYYRGNGAVDIVADKDFKAGDYADRGVIIYGNATTNKAYSLLMKNSPVQMSRGKISVGDKNYTGDALAGYFMYPRMDSKIAAVAVIGGTGLKGMRAAEANQYFAGGSGFPDYMIFSVELLKGKETEVKTAGFYDNEWKLSAKDEISN</sequence>
<dbReference type="SUPFAM" id="SSF53474">
    <property type="entry name" value="alpha/beta-Hydrolases"/>
    <property type="match status" value="2"/>
</dbReference>
<evidence type="ECO:0000256" key="1">
    <source>
        <dbReference type="ARBA" id="ARBA00022729"/>
    </source>
</evidence>
<keyword evidence="6" id="KW-1185">Reference proteome</keyword>
<feature type="signal peptide" evidence="2">
    <location>
        <begin position="1"/>
        <end position="18"/>
    </location>
</feature>
<proteinExistence type="predicted"/>
<dbReference type="Proteomes" id="UP001326715">
    <property type="component" value="Chromosome"/>
</dbReference>
<dbReference type="GO" id="GO:0016787">
    <property type="term" value="F:hydrolase activity"/>
    <property type="evidence" value="ECO:0007669"/>
    <property type="project" value="UniProtKB-KW"/>
</dbReference>
<dbReference type="PANTHER" id="PTHR43037:SF4">
    <property type="entry name" value="PEPTIDASE S9 PROLYL OLIGOPEPTIDASE CATALYTIC DOMAIN-CONTAINING PROTEIN"/>
    <property type="match status" value="1"/>
</dbReference>
<dbReference type="InterPro" id="IPR050955">
    <property type="entry name" value="Plant_Biomass_Hydrol_Est"/>
</dbReference>
<evidence type="ECO:0000313" key="4">
    <source>
        <dbReference type="EMBL" id="WQG91919.1"/>
    </source>
</evidence>
<name>A0A1K1RQ83_9BACT</name>
<dbReference type="InterPro" id="IPR029058">
    <property type="entry name" value="AB_hydrolase_fold"/>
</dbReference>
<evidence type="ECO:0000313" key="5">
    <source>
        <dbReference type="Proteomes" id="UP000183788"/>
    </source>
</evidence>
<evidence type="ECO:0000256" key="2">
    <source>
        <dbReference type="SAM" id="SignalP"/>
    </source>
</evidence>
<dbReference type="Pfam" id="PF00756">
    <property type="entry name" value="Esterase"/>
    <property type="match status" value="1"/>
</dbReference>